<dbReference type="OrthoDB" id="28869at10239"/>
<name>B3VMB3_9CAUD</name>
<evidence type="ECO:0000313" key="3">
    <source>
        <dbReference type="Proteomes" id="UP000000621"/>
    </source>
</evidence>
<dbReference type="Proteomes" id="UP000000621">
    <property type="component" value="Segment"/>
</dbReference>
<reference evidence="2 3" key="1">
    <citation type="submission" date="2008-05" db="EMBL/GenBank/DDBJ databases">
        <authorList>
            <person name="Weber R.J."/>
            <person name="Jacobs-Sera D."/>
            <person name="Houtz J."/>
            <person name="Hendrix R.W."/>
            <person name="Hatfull G.H."/>
        </authorList>
    </citation>
    <scope>NUCLEOTIDE SEQUENCE [LARGE SCALE GENOMIC DNA]</scope>
</reference>
<evidence type="ECO:0000313" key="2">
    <source>
        <dbReference type="EMBL" id="ACF05183.1"/>
    </source>
</evidence>
<protein>
    <recommendedName>
        <fullName evidence="1">DUF7352 domain-containing protein</fullName>
    </recommendedName>
</protein>
<accession>B3VMB3</accession>
<keyword evidence="3" id="KW-1185">Reference proteome</keyword>
<dbReference type="KEGG" id="vg:6450058"/>
<feature type="domain" description="DUF7352" evidence="1">
    <location>
        <begin position="2"/>
        <end position="104"/>
    </location>
</feature>
<organism evidence="2 3">
    <name type="scientific">Mycobacterium phage Predator</name>
    <dbReference type="NCBI Taxonomy" id="543153"/>
    <lineage>
        <taxon>Viruses</taxon>
        <taxon>Duplodnaviria</taxon>
        <taxon>Heunggongvirae</taxon>
        <taxon>Uroviricota</taxon>
        <taxon>Caudoviricetes</taxon>
        <taxon>Predatorvirus</taxon>
        <taxon>Predatorvirus predator</taxon>
    </lineage>
</organism>
<dbReference type="InterPro" id="IPR055776">
    <property type="entry name" value="DUF7352"/>
</dbReference>
<sequence length="112" mass="12358">MQINRYYLKLTDYQTITIPSGYQVLSAAPGRDTYNNPMLGRAPIQGIDLWIKVTDSPQEIGLGVYLIGTGNPWPTMGKGGAWVPLNFIDTCVMENGLVWHVHVGPVLNELEG</sequence>
<dbReference type="RefSeq" id="YP_002003444.1">
    <property type="nucleotide sequence ID" value="NC_011039.1"/>
</dbReference>
<dbReference type="EMBL" id="EU770222">
    <property type="protein sequence ID" value="ACF05183.1"/>
    <property type="molecule type" value="Genomic_DNA"/>
</dbReference>
<dbReference type="Pfam" id="PF24043">
    <property type="entry name" value="DUF7352"/>
    <property type="match status" value="1"/>
</dbReference>
<proteinExistence type="predicted"/>
<evidence type="ECO:0000259" key="1">
    <source>
        <dbReference type="Pfam" id="PF24043"/>
    </source>
</evidence>
<gene>
    <name evidence="2" type="ORF">PREDATOR_86</name>
</gene>